<evidence type="ECO:0000313" key="3">
    <source>
        <dbReference type="Proteomes" id="UP000660070"/>
    </source>
</evidence>
<dbReference type="RefSeq" id="WP_196080146.1">
    <property type="nucleotide sequence ID" value="NZ_JADPVI010000002.1"/>
</dbReference>
<keyword evidence="3" id="KW-1185">Reference proteome</keyword>
<gene>
    <name evidence="2" type="ORF">IV494_10810</name>
</gene>
<sequence>MSKFFELITESIGWLQIVASPFLIGICIGSFIYFPNQTSTRLVLGVIIATLGLVIGIIWATKAWKGKGTIWTISRVMATPELDEPDDEN</sequence>
<keyword evidence="1" id="KW-1133">Transmembrane helix</keyword>
<comment type="caution">
    <text evidence="2">The sequence shown here is derived from an EMBL/GenBank/DDBJ whole genome shotgun (WGS) entry which is preliminary data.</text>
</comment>
<reference evidence="2 3" key="1">
    <citation type="submission" date="2020-11" db="EMBL/GenBank/DDBJ databases">
        <title>Kaistella gelatinilytica sp. nov., a flavobacterium isolated from Antarctic Soil.</title>
        <authorList>
            <person name="Li J."/>
        </authorList>
    </citation>
    <scope>NUCLEOTIDE SEQUENCE [LARGE SCALE GENOMIC DNA]</scope>
    <source>
        <strain evidence="2 3">G5-32</strain>
    </source>
</reference>
<dbReference type="EMBL" id="JADPVI010000002">
    <property type="protein sequence ID" value="MBF8457669.1"/>
    <property type="molecule type" value="Genomic_DNA"/>
</dbReference>
<accession>A0ABS0FD73</accession>
<dbReference type="Proteomes" id="UP000660070">
    <property type="component" value="Unassembled WGS sequence"/>
</dbReference>
<keyword evidence="1" id="KW-0812">Transmembrane</keyword>
<evidence type="ECO:0000256" key="1">
    <source>
        <dbReference type="SAM" id="Phobius"/>
    </source>
</evidence>
<proteinExistence type="predicted"/>
<feature type="transmembrane region" description="Helical" evidence="1">
    <location>
        <begin position="40"/>
        <end position="60"/>
    </location>
</feature>
<keyword evidence="1" id="KW-0472">Membrane</keyword>
<protein>
    <submittedName>
        <fullName evidence="2">Uncharacterized protein</fullName>
    </submittedName>
</protein>
<feature type="transmembrane region" description="Helical" evidence="1">
    <location>
        <begin position="12"/>
        <end position="34"/>
    </location>
</feature>
<name>A0ABS0FD73_9FLAO</name>
<organism evidence="2 3">
    <name type="scientific">Kaistella gelatinilytica</name>
    <dbReference type="NCBI Taxonomy" id="2787636"/>
    <lineage>
        <taxon>Bacteria</taxon>
        <taxon>Pseudomonadati</taxon>
        <taxon>Bacteroidota</taxon>
        <taxon>Flavobacteriia</taxon>
        <taxon>Flavobacteriales</taxon>
        <taxon>Weeksellaceae</taxon>
        <taxon>Chryseobacterium group</taxon>
        <taxon>Kaistella</taxon>
    </lineage>
</organism>
<evidence type="ECO:0000313" key="2">
    <source>
        <dbReference type="EMBL" id="MBF8457669.1"/>
    </source>
</evidence>